<dbReference type="Pfam" id="PF03372">
    <property type="entry name" value="Exo_endo_phos"/>
    <property type="match status" value="1"/>
</dbReference>
<keyword evidence="3" id="KW-1185">Reference proteome</keyword>
<dbReference type="SUPFAM" id="SSF56219">
    <property type="entry name" value="DNase I-like"/>
    <property type="match status" value="1"/>
</dbReference>
<dbReference type="InterPro" id="IPR036691">
    <property type="entry name" value="Endo/exonu/phosph_ase_sf"/>
</dbReference>
<evidence type="ECO:0000259" key="1">
    <source>
        <dbReference type="Pfam" id="PF03372"/>
    </source>
</evidence>
<organism evidence="2 3">
    <name type="scientific">Abeliophyllum distichum</name>
    <dbReference type="NCBI Taxonomy" id="126358"/>
    <lineage>
        <taxon>Eukaryota</taxon>
        <taxon>Viridiplantae</taxon>
        <taxon>Streptophyta</taxon>
        <taxon>Embryophyta</taxon>
        <taxon>Tracheophyta</taxon>
        <taxon>Spermatophyta</taxon>
        <taxon>Magnoliopsida</taxon>
        <taxon>eudicotyledons</taxon>
        <taxon>Gunneridae</taxon>
        <taxon>Pentapetalae</taxon>
        <taxon>asterids</taxon>
        <taxon>lamiids</taxon>
        <taxon>Lamiales</taxon>
        <taxon>Oleaceae</taxon>
        <taxon>Forsythieae</taxon>
        <taxon>Abeliophyllum</taxon>
    </lineage>
</organism>
<name>A0ABD1PS95_9LAMI</name>
<accession>A0ABD1PS95</accession>
<dbReference type="PANTHER" id="PTHR33710">
    <property type="entry name" value="BNAC02G09200D PROTEIN"/>
    <property type="match status" value="1"/>
</dbReference>
<dbReference type="PANTHER" id="PTHR33710:SF77">
    <property type="entry name" value="DNASE I-LIKE SUPERFAMILY PROTEIN"/>
    <property type="match status" value="1"/>
</dbReference>
<gene>
    <name evidence="2" type="ORF">Adt_41685</name>
</gene>
<protein>
    <submittedName>
        <fullName evidence="2">RNase H domain-containing protein</fullName>
    </submittedName>
</protein>
<dbReference type="EMBL" id="JBFOLK010000013">
    <property type="protein sequence ID" value="KAL2465834.1"/>
    <property type="molecule type" value="Genomic_DNA"/>
</dbReference>
<dbReference type="Proteomes" id="UP001604336">
    <property type="component" value="Unassembled WGS sequence"/>
</dbReference>
<comment type="caution">
    <text evidence="2">The sequence shown here is derived from an EMBL/GenBank/DDBJ whole genome shotgun (WGS) entry which is preliminary data.</text>
</comment>
<feature type="domain" description="Endonuclease/exonuclease/phosphatase" evidence="1">
    <location>
        <begin position="93"/>
        <end position="176"/>
    </location>
</feature>
<proteinExistence type="predicted"/>
<sequence length="183" mass="20594">MGTHQQGHFRRSLYGDLTGLDKRQADGFFSILSGVPQRVIAHLPSRLITRIMSGTIVSMIVDHPQFIHLMIEDPRLARPIFLSHVHASCSVVGRMDLFEGIHQVSQTVDGPWLVGGDFNVIAHDGERTGVSTRDRGKTDFCDMMMECGLTDAGFSGSPYTWHNKRVWKRLDRVLMSYEAASFF</sequence>
<evidence type="ECO:0000313" key="3">
    <source>
        <dbReference type="Proteomes" id="UP001604336"/>
    </source>
</evidence>
<dbReference type="AlphaFoldDB" id="A0ABD1PS95"/>
<dbReference type="InterPro" id="IPR005135">
    <property type="entry name" value="Endo/exonuclease/phosphatase"/>
</dbReference>
<evidence type="ECO:0000313" key="2">
    <source>
        <dbReference type="EMBL" id="KAL2465834.1"/>
    </source>
</evidence>
<dbReference type="Gene3D" id="3.60.10.10">
    <property type="entry name" value="Endonuclease/exonuclease/phosphatase"/>
    <property type="match status" value="1"/>
</dbReference>
<reference evidence="3" key="1">
    <citation type="submission" date="2024-07" db="EMBL/GenBank/DDBJ databases">
        <title>Two chromosome-level genome assemblies of Korean endemic species Abeliophyllum distichum and Forsythia ovata (Oleaceae).</title>
        <authorList>
            <person name="Jang H."/>
        </authorList>
    </citation>
    <scope>NUCLEOTIDE SEQUENCE [LARGE SCALE GENOMIC DNA]</scope>
</reference>